<reference evidence="7 8" key="1">
    <citation type="submission" date="2018-11" db="EMBL/GenBank/DDBJ databases">
        <title>Vibrio ponticus strain CAIM 1751 pathogenic for the snapper Lutjanus guttatus.</title>
        <authorList>
            <person name="Soto-Rodriguez S."/>
            <person name="Lozano-Olvera R."/>
            <person name="Gomez-Gil B."/>
        </authorList>
    </citation>
    <scope>NUCLEOTIDE SEQUENCE [LARGE SCALE GENOMIC DNA]</scope>
    <source>
        <strain evidence="7 8">CAIM 1751</strain>
    </source>
</reference>
<dbReference type="SUPFAM" id="SSF56112">
    <property type="entry name" value="Protein kinase-like (PK-like)"/>
    <property type="match status" value="1"/>
</dbReference>
<dbReference type="PROSITE" id="PS50011">
    <property type="entry name" value="PROTEIN_KINASE_DOM"/>
    <property type="match status" value="1"/>
</dbReference>
<feature type="domain" description="Protein kinase" evidence="6">
    <location>
        <begin position="78"/>
        <end position="333"/>
    </location>
</feature>
<dbReference type="PANTHER" id="PTHR43289:SF6">
    <property type="entry name" value="SERINE_THREONINE-PROTEIN KINASE NEKL-3"/>
    <property type="match status" value="1"/>
</dbReference>
<keyword evidence="1" id="KW-0808">Transferase</keyword>
<evidence type="ECO:0000256" key="2">
    <source>
        <dbReference type="ARBA" id="ARBA00022741"/>
    </source>
</evidence>
<organism evidence="7 8">
    <name type="scientific">Vibrio ponticus</name>
    <dbReference type="NCBI Taxonomy" id="265668"/>
    <lineage>
        <taxon>Bacteria</taxon>
        <taxon>Pseudomonadati</taxon>
        <taxon>Pseudomonadota</taxon>
        <taxon>Gammaproteobacteria</taxon>
        <taxon>Vibrionales</taxon>
        <taxon>Vibrionaceae</taxon>
        <taxon>Vibrio</taxon>
    </lineage>
</organism>
<evidence type="ECO:0000259" key="6">
    <source>
        <dbReference type="PROSITE" id="PS50011"/>
    </source>
</evidence>
<evidence type="ECO:0000313" key="8">
    <source>
        <dbReference type="Proteomes" id="UP000278792"/>
    </source>
</evidence>
<keyword evidence="3 7" id="KW-0418">Kinase</keyword>
<name>A0A3N3E3R9_9VIBR</name>
<dbReference type="SMART" id="SM00220">
    <property type="entry name" value="S_TKc"/>
    <property type="match status" value="1"/>
</dbReference>
<keyword evidence="5" id="KW-0812">Transmembrane</keyword>
<dbReference type="Proteomes" id="UP000278792">
    <property type="component" value="Unassembled WGS sequence"/>
</dbReference>
<keyword evidence="2" id="KW-0547">Nucleotide-binding</keyword>
<proteinExistence type="predicted"/>
<accession>A0A3N3E3R9</accession>
<gene>
    <name evidence="7" type="ORF">EGH82_05150</name>
</gene>
<dbReference type="PANTHER" id="PTHR43289">
    <property type="entry name" value="MITOGEN-ACTIVATED PROTEIN KINASE KINASE KINASE 20-RELATED"/>
    <property type="match status" value="1"/>
</dbReference>
<keyword evidence="4" id="KW-0067">ATP-binding</keyword>
<dbReference type="InterPro" id="IPR011009">
    <property type="entry name" value="Kinase-like_dom_sf"/>
</dbReference>
<dbReference type="AlphaFoldDB" id="A0A3N3E3R9"/>
<dbReference type="PROSITE" id="PS00108">
    <property type="entry name" value="PROTEIN_KINASE_ST"/>
    <property type="match status" value="1"/>
</dbReference>
<dbReference type="Gene3D" id="1.10.510.10">
    <property type="entry name" value="Transferase(Phosphotransferase) domain 1"/>
    <property type="match status" value="1"/>
</dbReference>
<dbReference type="Pfam" id="PF00069">
    <property type="entry name" value="Pkinase"/>
    <property type="match status" value="1"/>
</dbReference>
<dbReference type="GO" id="GO:0005524">
    <property type="term" value="F:ATP binding"/>
    <property type="evidence" value="ECO:0007669"/>
    <property type="project" value="UniProtKB-KW"/>
</dbReference>
<dbReference type="InterPro" id="IPR008271">
    <property type="entry name" value="Ser/Thr_kinase_AS"/>
</dbReference>
<dbReference type="Gene3D" id="3.30.200.20">
    <property type="entry name" value="Phosphorylase Kinase, domain 1"/>
    <property type="match status" value="1"/>
</dbReference>
<keyword evidence="5" id="KW-0472">Membrane</keyword>
<sequence>MNIETSSTNIYYSLLDLEESHKQARLSALQKENPSLYAKVKRLVNAESSQRLTQLFHINVSSTTKHEVDHSNQQIDKYLIESEIGRGGLGVVYAATRADKSFEQRLAVKLLHSDLANILPQQALFAEAQLLARLNHPHIAKVFDGGIYDEQVYLVMERIEGDHLAHYLESHNLSERNKLMLFSQICAAIEHSHQQNIVHGDLKPENILIDHQQQTKLIDFNLTQNINQQQDGFRAFSRQYASPEQQAGERLSPSSDIYSLGKLLEWLLLETKINHDLQAVINKATKLLAEERYQRVAQLQHDIECVLTRQPISLRRSQPVYQALRLFQRHPLTCSLALFLTFSAALFSSILVAKNQQLQQEKRIAENMMFEVTSMMFNTKSQQLHDIPASAMLDLTRRRILANPEIPAHIKQKMLLAMMTSSSTPYSLALENNP</sequence>
<evidence type="ECO:0000256" key="3">
    <source>
        <dbReference type="ARBA" id="ARBA00022777"/>
    </source>
</evidence>
<keyword evidence="7" id="KW-0723">Serine/threonine-protein kinase</keyword>
<dbReference type="GO" id="GO:0004674">
    <property type="term" value="F:protein serine/threonine kinase activity"/>
    <property type="evidence" value="ECO:0007669"/>
    <property type="project" value="UniProtKB-KW"/>
</dbReference>
<protein>
    <submittedName>
        <fullName evidence="7">Serine/threonine protein kinase</fullName>
    </submittedName>
</protein>
<dbReference type="RefSeq" id="WP_123781023.1">
    <property type="nucleotide sequence ID" value="NZ_RKIK01000009.1"/>
</dbReference>
<dbReference type="EMBL" id="RKIK01000009">
    <property type="protein sequence ID" value="ROV61381.1"/>
    <property type="molecule type" value="Genomic_DNA"/>
</dbReference>
<feature type="transmembrane region" description="Helical" evidence="5">
    <location>
        <begin position="335"/>
        <end position="353"/>
    </location>
</feature>
<dbReference type="InterPro" id="IPR000719">
    <property type="entry name" value="Prot_kinase_dom"/>
</dbReference>
<comment type="caution">
    <text evidence="7">The sequence shown here is derived from an EMBL/GenBank/DDBJ whole genome shotgun (WGS) entry which is preliminary data.</text>
</comment>
<evidence type="ECO:0000313" key="7">
    <source>
        <dbReference type="EMBL" id="ROV61381.1"/>
    </source>
</evidence>
<dbReference type="CDD" id="cd14014">
    <property type="entry name" value="STKc_PknB_like"/>
    <property type="match status" value="1"/>
</dbReference>
<evidence type="ECO:0000256" key="4">
    <source>
        <dbReference type="ARBA" id="ARBA00022840"/>
    </source>
</evidence>
<evidence type="ECO:0000256" key="5">
    <source>
        <dbReference type="SAM" id="Phobius"/>
    </source>
</evidence>
<evidence type="ECO:0000256" key="1">
    <source>
        <dbReference type="ARBA" id="ARBA00022679"/>
    </source>
</evidence>
<keyword evidence="5" id="KW-1133">Transmembrane helix</keyword>